<name>A0A7S2F515_9STRA</name>
<proteinExistence type="predicted"/>
<organism evidence="1">
    <name type="scientific">Octactis speculum</name>
    <dbReference type="NCBI Taxonomy" id="3111310"/>
    <lineage>
        <taxon>Eukaryota</taxon>
        <taxon>Sar</taxon>
        <taxon>Stramenopiles</taxon>
        <taxon>Ochrophyta</taxon>
        <taxon>Dictyochophyceae</taxon>
        <taxon>Dictyochales</taxon>
        <taxon>Dictyochaceae</taxon>
        <taxon>Octactis</taxon>
    </lineage>
</organism>
<gene>
    <name evidence="1" type="ORF">DSPE1174_LOCUS2572</name>
</gene>
<sequence>MTPCLDNDVWSAPPGFVFNVSADAESTIRAAAGPPAARPPLHVVHMRQPGCMKRAVSVAEAFRDNHPRCRSCLNGARPSLRMKGVTDLAWSDVEANLNQYAAWKKDYHDRLALDPNRTLVILEIGTRHRCGDGKCTGGGLLWTSERTESESVYLSLTNQSAGSQATLIRINPDFPLLDHLQPTDACLKNYVGIMEDELVALERIDALLMPNARRNQ</sequence>
<reference evidence="1" key="1">
    <citation type="submission" date="2021-01" db="EMBL/GenBank/DDBJ databases">
        <authorList>
            <person name="Corre E."/>
            <person name="Pelletier E."/>
            <person name="Niang G."/>
            <person name="Scheremetjew M."/>
            <person name="Finn R."/>
            <person name="Kale V."/>
            <person name="Holt S."/>
            <person name="Cochrane G."/>
            <person name="Meng A."/>
            <person name="Brown T."/>
            <person name="Cohen L."/>
        </authorList>
    </citation>
    <scope>NUCLEOTIDE SEQUENCE</scope>
    <source>
        <strain evidence="1">CCMP1381</strain>
    </source>
</reference>
<protein>
    <submittedName>
        <fullName evidence="1">Uncharacterized protein</fullName>
    </submittedName>
</protein>
<evidence type="ECO:0000313" key="1">
    <source>
        <dbReference type="EMBL" id="CAD9375474.1"/>
    </source>
</evidence>
<accession>A0A7S2F515</accession>
<dbReference type="EMBL" id="HBGS01004989">
    <property type="protein sequence ID" value="CAD9375474.1"/>
    <property type="molecule type" value="Transcribed_RNA"/>
</dbReference>
<dbReference type="AlphaFoldDB" id="A0A7S2F515"/>